<dbReference type="Proteomes" id="UP001500191">
    <property type="component" value="Unassembled WGS sequence"/>
</dbReference>
<sequence>MTRSKLLFTALLACAAPAQAVTFQAQLSLTVRPVCEVAQLGAQSLTLRCTHDYRPVNPHALPELAGRLPAAELLLTASRTAPGGATLNEYAFRTAAQGWNGSVDFY</sequence>
<protein>
    <submittedName>
        <fullName evidence="2">Uncharacterized protein</fullName>
    </submittedName>
</protein>
<dbReference type="EMBL" id="BAAADB010000021">
    <property type="protein sequence ID" value="GAA0514405.1"/>
    <property type="molecule type" value="Genomic_DNA"/>
</dbReference>
<organism evidence="2 3">
    <name type="scientific">Deinococcus depolymerans</name>
    <dbReference type="NCBI Taxonomy" id="392408"/>
    <lineage>
        <taxon>Bacteria</taxon>
        <taxon>Thermotogati</taxon>
        <taxon>Deinococcota</taxon>
        <taxon>Deinococci</taxon>
        <taxon>Deinococcales</taxon>
        <taxon>Deinococcaceae</taxon>
        <taxon>Deinococcus</taxon>
    </lineage>
</organism>
<feature type="chain" id="PRO_5045509608" evidence="1">
    <location>
        <begin position="21"/>
        <end position="106"/>
    </location>
</feature>
<keyword evidence="1" id="KW-0732">Signal</keyword>
<gene>
    <name evidence="2" type="ORF">GCM10008937_22630</name>
</gene>
<proteinExistence type="predicted"/>
<keyword evidence="3" id="KW-1185">Reference proteome</keyword>
<evidence type="ECO:0000256" key="1">
    <source>
        <dbReference type="SAM" id="SignalP"/>
    </source>
</evidence>
<reference evidence="2 3" key="1">
    <citation type="journal article" date="2019" name="Int. J. Syst. Evol. Microbiol.">
        <title>The Global Catalogue of Microorganisms (GCM) 10K type strain sequencing project: providing services to taxonomists for standard genome sequencing and annotation.</title>
        <authorList>
            <consortium name="The Broad Institute Genomics Platform"/>
            <consortium name="The Broad Institute Genome Sequencing Center for Infectious Disease"/>
            <person name="Wu L."/>
            <person name="Ma J."/>
        </authorList>
    </citation>
    <scope>NUCLEOTIDE SEQUENCE [LARGE SCALE GENOMIC DNA]</scope>
    <source>
        <strain evidence="2 3">JCM 14368</strain>
    </source>
</reference>
<comment type="caution">
    <text evidence="2">The sequence shown here is derived from an EMBL/GenBank/DDBJ whole genome shotgun (WGS) entry which is preliminary data.</text>
</comment>
<feature type="signal peptide" evidence="1">
    <location>
        <begin position="1"/>
        <end position="20"/>
    </location>
</feature>
<evidence type="ECO:0000313" key="2">
    <source>
        <dbReference type="EMBL" id="GAA0514405.1"/>
    </source>
</evidence>
<accession>A0ABN1CAC7</accession>
<dbReference type="RefSeq" id="WP_343758870.1">
    <property type="nucleotide sequence ID" value="NZ_BAAADB010000021.1"/>
</dbReference>
<evidence type="ECO:0000313" key="3">
    <source>
        <dbReference type="Proteomes" id="UP001500191"/>
    </source>
</evidence>
<name>A0ABN1CAC7_9DEIO</name>